<organism evidence="1 2">
    <name type="scientific">Candidatus Tidjanibacter faecipullorum</name>
    <dbReference type="NCBI Taxonomy" id="2838766"/>
    <lineage>
        <taxon>Bacteria</taxon>
        <taxon>Pseudomonadati</taxon>
        <taxon>Bacteroidota</taxon>
        <taxon>Bacteroidia</taxon>
        <taxon>Bacteroidales</taxon>
        <taxon>Rikenellaceae</taxon>
        <taxon>Tidjanibacter</taxon>
    </lineage>
</organism>
<evidence type="ECO:0000313" key="1">
    <source>
        <dbReference type="EMBL" id="HIZ15789.1"/>
    </source>
</evidence>
<reference evidence="1" key="2">
    <citation type="submission" date="2021-04" db="EMBL/GenBank/DDBJ databases">
        <authorList>
            <person name="Gilroy R."/>
        </authorList>
    </citation>
    <scope>NUCLEOTIDE SEQUENCE</scope>
    <source>
        <strain evidence="1">ChiHjej11B10-19426</strain>
    </source>
</reference>
<dbReference type="InterPro" id="IPR024747">
    <property type="entry name" value="Pyridox_Oxase-rel"/>
</dbReference>
<dbReference type="Gene3D" id="2.30.110.10">
    <property type="entry name" value="Electron Transport, Fmn-binding Protein, Chain A"/>
    <property type="match status" value="1"/>
</dbReference>
<sequence length="166" mass="18999">MQYDNSQVRRQDRLLAEARAREILEHGEYGFLALGDTTGGYGIPVNYVYREGVCYFHCAPEGEKLRRLERNPQVTFCVVGRTAPCPERFTTEYESILLSGHLERVTDDEERMHALSLIIGKYAPQFQETGMKYAQGSFHRTAILRLTVERWSGKCKYLPGSPMATK</sequence>
<comment type="caution">
    <text evidence="1">The sequence shown here is derived from an EMBL/GenBank/DDBJ whole genome shotgun (WGS) entry which is preliminary data.</text>
</comment>
<protein>
    <submittedName>
        <fullName evidence="1">Pyridoxamine 5'-phosphate oxidase family protein</fullName>
    </submittedName>
</protein>
<dbReference type="Proteomes" id="UP000824014">
    <property type="component" value="Unassembled WGS sequence"/>
</dbReference>
<evidence type="ECO:0000313" key="2">
    <source>
        <dbReference type="Proteomes" id="UP000824014"/>
    </source>
</evidence>
<dbReference type="PANTHER" id="PTHR34071">
    <property type="entry name" value="5-NITROIMIDAZOLE ANTIBIOTICS RESISTANCE PROTEIN, NIMA-FAMILY-RELATED PROTEIN-RELATED"/>
    <property type="match status" value="1"/>
</dbReference>
<dbReference type="PANTHER" id="PTHR34071:SF2">
    <property type="entry name" value="FLAVIN-NUCLEOTIDE-BINDING PROTEIN"/>
    <property type="match status" value="1"/>
</dbReference>
<proteinExistence type="predicted"/>
<name>A0A9D2DF54_9BACT</name>
<dbReference type="Pfam" id="PF12900">
    <property type="entry name" value="Pyridox_ox_2"/>
    <property type="match status" value="1"/>
</dbReference>
<accession>A0A9D2DF54</accession>
<dbReference type="InterPro" id="IPR012349">
    <property type="entry name" value="Split_barrel_FMN-bd"/>
</dbReference>
<reference evidence="1" key="1">
    <citation type="journal article" date="2021" name="PeerJ">
        <title>Extensive microbial diversity within the chicken gut microbiome revealed by metagenomics and culture.</title>
        <authorList>
            <person name="Gilroy R."/>
            <person name="Ravi A."/>
            <person name="Getino M."/>
            <person name="Pursley I."/>
            <person name="Horton D.L."/>
            <person name="Alikhan N.F."/>
            <person name="Baker D."/>
            <person name="Gharbi K."/>
            <person name="Hall N."/>
            <person name="Watson M."/>
            <person name="Adriaenssens E.M."/>
            <person name="Foster-Nyarko E."/>
            <person name="Jarju S."/>
            <person name="Secka A."/>
            <person name="Antonio M."/>
            <person name="Oren A."/>
            <person name="Chaudhuri R.R."/>
            <person name="La Ragione R."/>
            <person name="Hildebrand F."/>
            <person name="Pallen M.J."/>
        </authorList>
    </citation>
    <scope>NUCLEOTIDE SEQUENCE</scope>
    <source>
        <strain evidence="1">ChiHjej11B10-19426</strain>
    </source>
</reference>
<dbReference type="EMBL" id="DXCC01000029">
    <property type="protein sequence ID" value="HIZ15789.1"/>
    <property type="molecule type" value="Genomic_DNA"/>
</dbReference>
<gene>
    <name evidence="1" type="ORF">H9816_07775</name>
</gene>
<dbReference type="SUPFAM" id="SSF50475">
    <property type="entry name" value="FMN-binding split barrel"/>
    <property type="match status" value="1"/>
</dbReference>
<dbReference type="AlphaFoldDB" id="A0A9D2DF54"/>